<dbReference type="AlphaFoldDB" id="A0A1X2H824"/>
<keyword evidence="5" id="KW-0496">Mitochondrion</keyword>
<accession>A0A1X2H824</accession>
<evidence type="ECO:0000313" key="7">
    <source>
        <dbReference type="EMBL" id="ORY94727.1"/>
    </source>
</evidence>
<proteinExistence type="predicted"/>
<name>A0A1X2H824_SYNRA</name>
<evidence type="ECO:0000256" key="2">
    <source>
        <dbReference type="ARBA" id="ARBA00022692"/>
    </source>
</evidence>
<dbReference type="Pfam" id="PF02466">
    <property type="entry name" value="Tim17"/>
    <property type="match status" value="1"/>
</dbReference>
<dbReference type="PANTHER" id="PTHR21382">
    <property type="entry name" value="NADH-UBIQUINONE OXIDOREDUCTASE SUBUNIT"/>
    <property type="match status" value="1"/>
</dbReference>
<keyword evidence="8" id="KW-1185">Reference proteome</keyword>
<organism evidence="7 8">
    <name type="scientific">Syncephalastrum racemosum</name>
    <name type="common">Filamentous fungus</name>
    <dbReference type="NCBI Taxonomy" id="13706"/>
    <lineage>
        <taxon>Eukaryota</taxon>
        <taxon>Fungi</taxon>
        <taxon>Fungi incertae sedis</taxon>
        <taxon>Mucoromycota</taxon>
        <taxon>Mucoromycotina</taxon>
        <taxon>Mucoromycetes</taxon>
        <taxon>Mucorales</taxon>
        <taxon>Syncephalastraceae</taxon>
        <taxon>Syncephalastrum</taxon>
    </lineage>
</organism>
<comment type="caution">
    <text evidence="7">The sequence shown here is derived from an EMBL/GenBank/DDBJ whole genome shotgun (WGS) entry which is preliminary data.</text>
</comment>
<sequence length="152" mass="15343">MTASDNNDCLYDAGKMTAVSAGLGLVISAMQNTVQKHTEGAKGVFTRTGSTIGLFAAVGGIFTATECASKSIRGEDDAINAGIAGCAAGFVAGVKTGSIAKMCAACAGVGATMFAYEYSGELKGALNGKSVSERKDVRDSFFKTTTNAEADA</sequence>
<dbReference type="GO" id="GO:0006120">
    <property type="term" value="P:mitochondrial electron transport, NADH to ubiquinone"/>
    <property type="evidence" value="ECO:0007669"/>
    <property type="project" value="InterPro"/>
</dbReference>
<gene>
    <name evidence="7" type="ORF">BCR43DRAFT_494502</name>
</gene>
<keyword evidence="6" id="KW-0472">Membrane</keyword>
<protein>
    <submittedName>
        <fullName evidence="7">Tim17/Tim22/Tim23/Pmp24 family-domain-containing protein</fullName>
    </submittedName>
</protein>
<keyword evidence="4" id="KW-1133">Transmembrane helix</keyword>
<evidence type="ECO:0000256" key="3">
    <source>
        <dbReference type="ARBA" id="ARBA00022792"/>
    </source>
</evidence>
<evidence type="ECO:0000256" key="5">
    <source>
        <dbReference type="ARBA" id="ARBA00023128"/>
    </source>
</evidence>
<dbReference type="Proteomes" id="UP000242180">
    <property type="component" value="Unassembled WGS sequence"/>
</dbReference>
<evidence type="ECO:0000256" key="1">
    <source>
        <dbReference type="ARBA" id="ARBA00004448"/>
    </source>
</evidence>
<keyword evidence="2" id="KW-0812">Transmembrane</keyword>
<dbReference type="InParanoid" id="A0A1X2H824"/>
<evidence type="ECO:0000256" key="4">
    <source>
        <dbReference type="ARBA" id="ARBA00022989"/>
    </source>
</evidence>
<keyword evidence="3" id="KW-0999">Mitochondrion inner membrane</keyword>
<dbReference type="EMBL" id="MCGN01000007">
    <property type="protein sequence ID" value="ORY94727.1"/>
    <property type="molecule type" value="Genomic_DNA"/>
</dbReference>
<reference evidence="7 8" key="1">
    <citation type="submission" date="2016-07" db="EMBL/GenBank/DDBJ databases">
        <title>Pervasive Adenine N6-methylation of Active Genes in Fungi.</title>
        <authorList>
            <consortium name="DOE Joint Genome Institute"/>
            <person name="Mondo S.J."/>
            <person name="Dannebaum R.O."/>
            <person name="Kuo R.C."/>
            <person name="Labutti K."/>
            <person name="Haridas S."/>
            <person name="Kuo A."/>
            <person name="Salamov A."/>
            <person name="Ahrendt S.R."/>
            <person name="Lipzen A."/>
            <person name="Sullivan W."/>
            <person name="Andreopoulos W.B."/>
            <person name="Clum A."/>
            <person name="Lindquist E."/>
            <person name="Daum C."/>
            <person name="Ramamoorthy G.K."/>
            <person name="Gryganskyi A."/>
            <person name="Culley D."/>
            <person name="Magnuson J.K."/>
            <person name="James T.Y."/>
            <person name="O'Malley M.A."/>
            <person name="Stajich J.E."/>
            <person name="Spatafora J.W."/>
            <person name="Visel A."/>
            <person name="Grigoriev I.V."/>
        </authorList>
    </citation>
    <scope>NUCLEOTIDE SEQUENCE [LARGE SCALE GENOMIC DNA]</scope>
    <source>
        <strain evidence="7 8">NRRL 2496</strain>
    </source>
</reference>
<comment type="subcellular location">
    <subcellularLocation>
        <location evidence="1">Mitochondrion inner membrane</location>
        <topology evidence="1">Multi-pass membrane protein</topology>
    </subcellularLocation>
</comment>
<dbReference type="InterPro" id="IPR039205">
    <property type="entry name" value="NDUFA11"/>
</dbReference>
<dbReference type="GO" id="GO:0045271">
    <property type="term" value="C:respiratory chain complex I"/>
    <property type="evidence" value="ECO:0007669"/>
    <property type="project" value="InterPro"/>
</dbReference>
<evidence type="ECO:0000256" key="6">
    <source>
        <dbReference type="ARBA" id="ARBA00023136"/>
    </source>
</evidence>
<dbReference type="STRING" id="13706.A0A1X2H824"/>
<evidence type="ECO:0000313" key="8">
    <source>
        <dbReference type="Proteomes" id="UP000242180"/>
    </source>
</evidence>
<dbReference type="GO" id="GO:0005743">
    <property type="term" value="C:mitochondrial inner membrane"/>
    <property type="evidence" value="ECO:0007669"/>
    <property type="project" value="UniProtKB-SubCell"/>
</dbReference>
<dbReference type="OrthoDB" id="1913277at2759"/>
<dbReference type="PANTHER" id="PTHR21382:SF1">
    <property type="entry name" value="NADH DEHYDROGENASE [UBIQUINONE] 1 ALPHA SUBCOMPLEX SUBUNIT 11"/>
    <property type="match status" value="1"/>
</dbReference>
<dbReference type="OMA" id="TMMNLRE"/>